<dbReference type="AlphaFoldDB" id="A0A395NXX9"/>
<feature type="compositionally biased region" description="Acidic residues" evidence="1">
    <location>
        <begin position="441"/>
        <end position="462"/>
    </location>
</feature>
<reference evidence="2 3" key="1">
    <citation type="journal article" date="2018" name="PLoS Pathog.">
        <title>Evolution of structural diversity of trichothecenes, a family of toxins produced by plant pathogenic and entomopathogenic fungi.</title>
        <authorList>
            <person name="Proctor R.H."/>
            <person name="McCormick S.P."/>
            <person name="Kim H.S."/>
            <person name="Cardoza R.E."/>
            <person name="Stanley A.M."/>
            <person name="Lindo L."/>
            <person name="Kelly A."/>
            <person name="Brown D.W."/>
            <person name="Lee T."/>
            <person name="Vaughan M.M."/>
            <person name="Alexander N.J."/>
            <person name="Busman M."/>
            <person name="Gutierrez S."/>
        </authorList>
    </citation>
    <scope>NUCLEOTIDE SEQUENCE [LARGE SCALE GENOMIC DNA]</scope>
    <source>
        <strain evidence="2 3">IBT 40837</strain>
    </source>
</reference>
<proteinExistence type="predicted"/>
<organism evidence="2 3">
    <name type="scientific">Trichoderma arundinaceum</name>
    <dbReference type="NCBI Taxonomy" id="490622"/>
    <lineage>
        <taxon>Eukaryota</taxon>
        <taxon>Fungi</taxon>
        <taxon>Dikarya</taxon>
        <taxon>Ascomycota</taxon>
        <taxon>Pezizomycotina</taxon>
        <taxon>Sordariomycetes</taxon>
        <taxon>Hypocreomycetidae</taxon>
        <taxon>Hypocreales</taxon>
        <taxon>Hypocreaceae</taxon>
        <taxon>Trichoderma</taxon>
    </lineage>
</organism>
<feature type="compositionally biased region" description="Basic and acidic residues" evidence="1">
    <location>
        <begin position="502"/>
        <end position="512"/>
    </location>
</feature>
<dbReference type="STRING" id="490622.A0A395NXX9"/>
<gene>
    <name evidence="2" type="ORF">TARUN_1290</name>
</gene>
<sequence length="512" mass="57590">MPPKAKGQNAANPYRLRVQLRRSIRRNNKTSTTIRDEVEDGPERFAPWYPLLQKVRRDNRNQQQNQSSGVPLPNENLHQAEQGREEALPDVLKHLDLSLSVSPKVFVNQLAPPGEYPVVQLRNGVLMPALSKEPKNLMWLQTRLKAARDVSDWTTSKWHSYMMHSYLGTTKEAIMFEMMPLFQEFPNEPEYIRTFCQRFDDFPEYAPFSLGIEKPCPSFAQGFIFEGYAGIDIEYLCAAVCFARDHASLVLPQIVGDFTCGDVRAAEATSARHGAALVYMRNMALAHSRTQDLDDTAEVMTFVTNGMSIHFYAHYSSITPEGKVKYHQYPVLSVNLVGSYTEFLQGITMLRNCQEHALSVSTRLRDTLVQYHAQNGVNAWAYHLNDGDHILSESEDSVIDNRSSGGRNDKVLLEKQDVASLGGIKGTAEDPGKVFSVSDGSSDDEEGDGMDDADGTDYEDDSPPPTPRQAPDPIKLRPKRRAAQIEAKMWSSPRKRRAGKNPGEEPPRKRRG</sequence>
<dbReference type="EMBL" id="PXOA01000079">
    <property type="protein sequence ID" value="RFU80919.1"/>
    <property type="molecule type" value="Genomic_DNA"/>
</dbReference>
<evidence type="ECO:0000313" key="3">
    <source>
        <dbReference type="Proteomes" id="UP000266272"/>
    </source>
</evidence>
<keyword evidence="3" id="KW-1185">Reference proteome</keyword>
<protein>
    <submittedName>
        <fullName evidence="2">Uncharacterized protein</fullName>
    </submittedName>
</protein>
<evidence type="ECO:0000313" key="2">
    <source>
        <dbReference type="EMBL" id="RFU80919.1"/>
    </source>
</evidence>
<comment type="caution">
    <text evidence="2">The sequence shown here is derived from an EMBL/GenBank/DDBJ whole genome shotgun (WGS) entry which is preliminary data.</text>
</comment>
<dbReference type="Proteomes" id="UP000266272">
    <property type="component" value="Unassembled WGS sequence"/>
</dbReference>
<dbReference type="OrthoDB" id="5424149at2759"/>
<name>A0A395NXX9_TRIAR</name>
<feature type="region of interest" description="Disordered" evidence="1">
    <location>
        <begin position="422"/>
        <end position="512"/>
    </location>
</feature>
<evidence type="ECO:0000256" key="1">
    <source>
        <dbReference type="SAM" id="MobiDB-lite"/>
    </source>
</evidence>
<accession>A0A395NXX9</accession>